<dbReference type="EMBL" id="BAAARV010000007">
    <property type="protein sequence ID" value="GAA2332367.1"/>
    <property type="molecule type" value="Genomic_DNA"/>
</dbReference>
<dbReference type="InterPro" id="IPR005084">
    <property type="entry name" value="CBM6"/>
</dbReference>
<name>A0ABN3FL95_9ACTN</name>
<organism evidence="2 3">
    <name type="scientific">Dactylosporangium salmoneum</name>
    <dbReference type="NCBI Taxonomy" id="53361"/>
    <lineage>
        <taxon>Bacteria</taxon>
        <taxon>Bacillati</taxon>
        <taxon>Actinomycetota</taxon>
        <taxon>Actinomycetes</taxon>
        <taxon>Micromonosporales</taxon>
        <taxon>Micromonosporaceae</taxon>
        <taxon>Dactylosporangium</taxon>
    </lineage>
</organism>
<dbReference type="SUPFAM" id="SSF49785">
    <property type="entry name" value="Galactose-binding domain-like"/>
    <property type="match status" value="1"/>
</dbReference>
<dbReference type="Proteomes" id="UP001501444">
    <property type="component" value="Unassembled WGS sequence"/>
</dbReference>
<dbReference type="Gene3D" id="2.60.120.260">
    <property type="entry name" value="Galactose-binding domain-like"/>
    <property type="match status" value="1"/>
</dbReference>
<feature type="domain" description="CBM6" evidence="1">
    <location>
        <begin position="35"/>
        <end position="189"/>
    </location>
</feature>
<dbReference type="RefSeq" id="WP_344611144.1">
    <property type="nucleotide sequence ID" value="NZ_BAAARV010000007.1"/>
</dbReference>
<evidence type="ECO:0000259" key="1">
    <source>
        <dbReference type="PROSITE" id="PS51175"/>
    </source>
</evidence>
<evidence type="ECO:0000313" key="2">
    <source>
        <dbReference type="EMBL" id="GAA2332367.1"/>
    </source>
</evidence>
<proteinExistence type="predicted"/>
<dbReference type="InterPro" id="IPR008979">
    <property type="entry name" value="Galactose-bd-like_sf"/>
</dbReference>
<keyword evidence="3" id="KW-1185">Reference proteome</keyword>
<sequence>MPVSLNAGANTIRLQRSTFGYVELDSVDLGPAPAPVYAAENQVALTNPDFDASGATQTPLGWGTWPGAAGTSADADFTESGGFTGGFRLTQYKASAYEVYTDQTVTGLANGTYTLTAFAVGGGGQSAAYLSAKNYGAPELTAPIPATGWPNWRKVVIPGIVVTNGQLTIGVYSAGSGGQWLSVDAITLTGQ</sequence>
<protein>
    <recommendedName>
        <fullName evidence="1">CBM6 domain-containing protein</fullName>
    </recommendedName>
</protein>
<accession>A0ABN3FL95</accession>
<dbReference type="PROSITE" id="PS51175">
    <property type="entry name" value="CBM6"/>
    <property type="match status" value="1"/>
</dbReference>
<comment type="caution">
    <text evidence="2">The sequence shown here is derived from an EMBL/GenBank/DDBJ whole genome shotgun (WGS) entry which is preliminary data.</text>
</comment>
<evidence type="ECO:0000313" key="3">
    <source>
        <dbReference type="Proteomes" id="UP001501444"/>
    </source>
</evidence>
<reference evidence="2 3" key="1">
    <citation type="journal article" date="2019" name="Int. J. Syst. Evol. Microbiol.">
        <title>The Global Catalogue of Microorganisms (GCM) 10K type strain sequencing project: providing services to taxonomists for standard genome sequencing and annotation.</title>
        <authorList>
            <consortium name="The Broad Institute Genomics Platform"/>
            <consortium name="The Broad Institute Genome Sequencing Center for Infectious Disease"/>
            <person name="Wu L."/>
            <person name="Ma J."/>
        </authorList>
    </citation>
    <scope>NUCLEOTIDE SEQUENCE [LARGE SCALE GENOMIC DNA]</scope>
    <source>
        <strain evidence="2 3">JCM 3272</strain>
    </source>
</reference>
<gene>
    <name evidence="2" type="ORF">GCM10010170_011270</name>
</gene>